<dbReference type="InterPro" id="IPR036390">
    <property type="entry name" value="WH_DNA-bd_sf"/>
</dbReference>
<reference evidence="5 6" key="1">
    <citation type="submission" date="2019-03" db="EMBL/GenBank/DDBJ databases">
        <title>Genomic Encyclopedia of Type Strains, Phase IV (KMG-IV): sequencing the most valuable type-strain genomes for metagenomic binning, comparative biology and taxonomic classification.</title>
        <authorList>
            <person name="Goeker M."/>
        </authorList>
    </citation>
    <scope>NUCLEOTIDE SEQUENCE [LARGE SCALE GENOMIC DNA]</scope>
    <source>
        <strain evidence="5 6">DSM 22958</strain>
    </source>
</reference>
<dbReference type="Gene3D" id="1.20.120.530">
    <property type="entry name" value="GntR ligand-binding domain-like"/>
    <property type="match status" value="1"/>
</dbReference>
<dbReference type="CDD" id="cd07377">
    <property type="entry name" value="WHTH_GntR"/>
    <property type="match status" value="1"/>
</dbReference>
<dbReference type="InterPro" id="IPR036388">
    <property type="entry name" value="WH-like_DNA-bd_sf"/>
</dbReference>
<evidence type="ECO:0000313" key="6">
    <source>
        <dbReference type="Proteomes" id="UP000294881"/>
    </source>
</evidence>
<dbReference type="SMART" id="SM00345">
    <property type="entry name" value="HTH_GNTR"/>
    <property type="match status" value="1"/>
</dbReference>
<dbReference type="EMBL" id="SLWL01000003">
    <property type="protein sequence ID" value="TCO14693.1"/>
    <property type="molecule type" value="Genomic_DNA"/>
</dbReference>
<dbReference type="PANTHER" id="PTHR43537">
    <property type="entry name" value="TRANSCRIPTIONAL REGULATOR, GNTR FAMILY"/>
    <property type="match status" value="1"/>
</dbReference>
<keyword evidence="6" id="KW-1185">Reference proteome</keyword>
<protein>
    <submittedName>
        <fullName evidence="5">DNA-binding GntR family transcriptional regulator</fullName>
    </submittedName>
</protein>
<name>A0A4R2GVL9_9HYPH</name>
<dbReference type="AlphaFoldDB" id="A0A4R2GVL9"/>
<dbReference type="OrthoDB" id="9815654at2"/>
<dbReference type="Gene3D" id="1.10.10.10">
    <property type="entry name" value="Winged helix-like DNA-binding domain superfamily/Winged helix DNA-binding domain"/>
    <property type="match status" value="1"/>
</dbReference>
<evidence type="ECO:0000256" key="3">
    <source>
        <dbReference type="ARBA" id="ARBA00023163"/>
    </source>
</evidence>
<keyword evidence="1" id="KW-0805">Transcription regulation</keyword>
<comment type="caution">
    <text evidence="5">The sequence shown here is derived from an EMBL/GenBank/DDBJ whole genome shotgun (WGS) entry which is preliminary data.</text>
</comment>
<sequence>MMSALQKQSDEPLARESLSNQAYFRLRRDIMSGRFSPGEKLKLRDIAAELGVSPTPVREALARLVADMAVAQLDHRSVRIPHIDPERFSEICVLRIDVEGRSAARAAEIATADQVAELEAIHDRMIALKKARDFKESFAENQRFHAAFCAIADMPLHYRIAETLWLQIGPLMNALLVHRPTTLPRRHPHHTLLDGLRQKDPQLARQGAEEDIRINAEPMLAYLRNPEGAGPAALSAG</sequence>
<dbReference type="SUPFAM" id="SSF46785">
    <property type="entry name" value="Winged helix' DNA-binding domain"/>
    <property type="match status" value="1"/>
</dbReference>
<dbReference type="InterPro" id="IPR011711">
    <property type="entry name" value="GntR_C"/>
</dbReference>
<organism evidence="5 6">
    <name type="scientific">Camelimonas lactis</name>
    <dbReference type="NCBI Taxonomy" id="659006"/>
    <lineage>
        <taxon>Bacteria</taxon>
        <taxon>Pseudomonadati</taxon>
        <taxon>Pseudomonadota</taxon>
        <taxon>Alphaproteobacteria</taxon>
        <taxon>Hyphomicrobiales</taxon>
        <taxon>Chelatococcaceae</taxon>
        <taxon>Camelimonas</taxon>
    </lineage>
</organism>
<keyword evidence="2 5" id="KW-0238">DNA-binding</keyword>
<proteinExistence type="predicted"/>
<dbReference type="GO" id="GO:0003700">
    <property type="term" value="F:DNA-binding transcription factor activity"/>
    <property type="evidence" value="ECO:0007669"/>
    <property type="project" value="InterPro"/>
</dbReference>
<dbReference type="SUPFAM" id="SSF48008">
    <property type="entry name" value="GntR ligand-binding domain-like"/>
    <property type="match status" value="1"/>
</dbReference>
<feature type="domain" description="HTH gntR-type" evidence="4">
    <location>
        <begin position="16"/>
        <end position="83"/>
    </location>
</feature>
<evidence type="ECO:0000313" key="5">
    <source>
        <dbReference type="EMBL" id="TCO14693.1"/>
    </source>
</evidence>
<dbReference type="InterPro" id="IPR000524">
    <property type="entry name" value="Tscrpt_reg_HTH_GntR"/>
</dbReference>
<evidence type="ECO:0000259" key="4">
    <source>
        <dbReference type="PROSITE" id="PS50949"/>
    </source>
</evidence>
<dbReference type="Pfam" id="PF00392">
    <property type="entry name" value="GntR"/>
    <property type="match status" value="1"/>
</dbReference>
<gene>
    <name evidence="5" type="ORF">EV666_103201</name>
</gene>
<dbReference type="Proteomes" id="UP000294881">
    <property type="component" value="Unassembled WGS sequence"/>
</dbReference>
<dbReference type="RefSeq" id="WP_132004286.1">
    <property type="nucleotide sequence ID" value="NZ_JBHUNN010000002.1"/>
</dbReference>
<dbReference type="GO" id="GO:0003677">
    <property type="term" value="F:DNA binding"/>
    <property type="evidence" value="ECO:0007669"/>
    <property type="project" value="UniProtKB-KW"/>
</dbReference>
<dbReference type="PROSITE" id="PS50949">
    <property type="entry name" value="HTH_GNTR"/>
    <property type="match status" value="1"/>
</dbReference>
<accession>A0A4R2GVL9</accession>
<keyword evidence="3" id="KW-0804">Transcription</keyword>
<dbReference type="PANTHER" id="PTHR43537:SF39">
    <property type="entry name" value="HTH-TYPE TRANSCRIPTIONAL REGULATOR MCBR"/>
    <property type="match status" value="1"/>
</dbReference>
<dbReference type="SMART" id="SM00895">
    <property type="entry name" value="FCD"/>
    <property type="match status" value="1"/>
</dbReference>
<dbReference type="Pfam" id="PF07729">
    <property type="entry name" value="FCD"/>
    <property type="match status" value="1"/>
</dbReference>
<evidence type="ECO:0000256" key="2">
    <source>
        <dbReference type="ARBA" id="ARBA00023125"/>
    </source>
</evidence>
<evidence type="ECO:0000256" key="1">
    <source>
        <dbReference type="ARBA" id="ARBA00023015"/>
    </source>
</evidence>
<dbReference type="InterPro" id="IPR008920">
    <property type="entry name" value="TF_FadR/GntR_C"/>
</dbReference>